<dbReference type="Proteomes" id="UP000228989">
    <property type="component" value="Unassembled WGS sequence"/>
</dbReference>
<accession>A0A2H9M744</accession>
<dbReference type="EMBL" id="PETW01000036">
    <property type="protein sequence ID" value="PIV46330.1"/>
    <property type="molecule type" value="Genomic_DNA"/>
</dbReference>
<dbReference type="EMBL" id="PFMG01000015">
    <property type="protein sequence ID" value="PIY99970.1"/>
    <property type="molecule type" value="Genomic_DNA"/>
</dbReference>
<evidence type="ECO:0000313" key="6">
    <source>
        <dbReference type="EMBL" id="PIV89648.1"/>
    </source>
</evidence>
<evidence type="ECO:0000313" key="12">
    <source>
        <dbReference type="Proteomes" id="UP000228888"/>
    </source>
</evidence>
<accession>A0A2H9RDH1</accession>
<keyword evidence="2" id="KW-0812">Transmembrane</keyword>
<dbReference type="EMBL" id="PFIH01000037">
    <property type="protein sequence ID" value="PIX28053.1"/>
    <property type="molecule type" value="Genomic_DNA"/>
</dbReference>
<dbReference type="Proteomes" id="UP000228874">
    <property type="component" value="Unassembled WGS sequence"/>
</dbReference>
<comment type="caution">
    <text evidence="3">The sequence shown here is derived from an EMBL/GenBank/DDBJ whole genome shotgun (WGS) entry which is preliminary data.</text>
</comment>
<evidence type="ECO:0000256" key="2">
    <source>
        <dbReference type="SAM" id="Phobius"/>
    </source>
</evidence>
<proteinExistence type="predicted"/>
<accession>A0A2H9QRY6</accession>
<reference evidence="3 13" key="1">
    <citation type="submission" date="2017-09" db="EMBL/GenBank/DDBJ databases">
        <title>Depth-based differentiation of microbial function through sediment-hosted aquifers and enrichment of novel symbionts in the deep terrestrial subsurface.</title>
        <authorList>
            <person name="Probst A.J."/>
            <person name="Ladd B."/>
            <person name="Jarett J.K."/>
            <person name="Geller-Mcgrath D.E."/>
            <person name="Sieber C.M."/>
            <person name="Emerson J.B."/>
            <person name="Anantharaman K."/>
            <person name="Thomas B.C."/>
            <person name="Malmstrom R."/>
            <person name="Stieglmeier M."/>
            <person name="Klingl A."/>
            <person name="Woyke T."/>
            <person name="Ryan C.M."/>
            <person name="Banfield J.F."/>
        </authorList>
    </citation>
    <scope>NUCLEOTIDE SEQUENCE [LARGE SCALE GENOMIC DNA]</scope>
    <source>
        <strain evidence="5">CG02_land_8_20_14_3_00_31_209</strain>
        <strain evidence="4">CG03_land_8_20_14_0_80_31_114</strain>
        <strain evidence="6">CG17_big_fil_post_rev_8_21_14_2_50_31_73</strain>
        <strain evidence="3">CG18_big_fil_WC_8_21_14_2_50_31_19</strain>
        <strain evidence="8">CG_4_10_14_0_8_um_filter_31_133</strain>
        <strain evidence="7">CG_4_8_14_3_um_filter</strain>
        <strain evidence="10">CG_4_9_14_0_8_um_filter_31_21</strain>
        <strain evidence="9">CG_4_9_14_3_um_filter_31_125</strain>
    </source>
</reference>
<keyword evidence="2" id="KW-0472">Membrane</keyword>
<evidence type="ECO:0000313" key="3">
    <source>
        <dbReference type="EMBL" id="PIN66779.1"/>
    </source>
</evidence>
<dbReference type="InterPro" id="IPR036249">
    <property type="entry name" value="Thioredoxin-like_sf"/>
</dbReference>
<sequence length="411" mass="45942">MAKAKKRAEKQDNFTIEEKKERTEEQKELHSLSSSAADKFHNILLGFIAAAKKFPVLTILLFVLIGSVIGFMGGKESMSLQGPDNNLPSVEYWYTSNATKLTDTAKQELKTNLGMPVSEYLATIIQQPLYIYKDKQKNIIIARDTTDVFAHYYFDTKKENVLTYLSYRCIDKNDKNSLACYVIIKSCIDGDANACKYNKTASDKIAEIQAIAQQKIYDSVPKADKPKVEMFVMSHCPYGFVGMQTLSPIAQLFGDKIDAKIKFVNYLMHGEIEKDDNTLIYCIQNLETAKTWAFIDCFTKERNSAKCVKNIGLDSTKLNSCINETNDKYNITVAWNAGGTYPKYPLNNEECAIYGVRGSPTLVINGQTTEGDWRSPEKLKTFICAGFNNPPEECKQKLGDTGATASGGCNA</sequence>
<feature type="transmembrane region" description="Helical" evidence="2">
    <location>
        <begin position="54"/>
        <end position="73"/>
    </location>
</feature>
<accession>A0A2G9LJS0</accession>
<dbReference type="Proteomes" id="UP000230713">
    <property type="component" value="Unassembled WGS sequence"/>
</dbReference>
<dbReference type="EMBL" id="PEUT01000001">
    <property type="protein sequence ID" value="PIV13969.1"/>
    <property type="molecule type" value="Genomic_DNA"/>
</dbReference>
<evidence type="ECO:0000313" key="7">
    <source>
        <dbReference type="EMBL" id="PIX28053.1"/>
    </source>
</evidence>
<dbReference type="EMBL" id="PFFF01000041">
    <property type="protein sequence ID" value="PIV89648.1"/>
    <property type="molecule type" value="Genomic_DNA"/>
</dbReference>
<dbReference type="Gene3D" id="3.40.30.10">
    <property type="entry name" value="Glutaredoxin"/>
    <property type="match status" value="1"/>
</dbReference>
<dbReference type="Proteomes" id="UP000231449">
    <property type="component" value="Unassembled WGS sequence"/>
</dbReference>
<protein>
    <recommendedName>
        <fullName evidence="14">Thioredoxin-like fold domain-containing protein</fullName>
    </recommendedName>
</protein>
<evidence type="ECO:0000313" key="13">
    <source>
        <dbReference type="Proteomes" id="UP000229789"/>
    </source>
</evidence>
<accession>A0A2H9M4P9</accession>
<keyword evidence="2" id="KW-1133">Transmembrane helix</keyword>
<gene>
    <name evidence="10" type="ORF">CO072_01890</name>
    <name evidence="9" type="ORF">CO124_01930</name>
    <name evidence="5" type="ORF">COS22_02075</name>
    <name evidence="4" type="ORF">COS45_00260</name>
    <name evidence="6" type="ORF">COW47_01995</name>
    <name evidence="3" type="ORF">COW69_00055</name>
    <name evidence="8" type="ORF">COY63_00350</name>
    <name evidence="7" type="ORF">COZ66_01530</name>
</gene>
<dbReference type="SUPFAM" id="SSF52833">
    <property type="entry name" value="Thioredoxin-like"/>
    <property type="match status" value="1"/>
</dbReference>
<accession>A0A2H9P909</accession>
<evidence type="ECO:0000313" key="9">
    <source>
        <dbReference type="EMBL" id="PJB03693.1"/>
    </source>
</evidence>
<evidence type="ECO:0000313" key="4">
    <source>
        <dbReference type="EMBL" id="PIV13969.1"/>
    </source>
</evidence>
<feature type="region of interest" description="Disordered" evidence="1">
    <location>
        <begin position="1"/>
        <end position="23"/>
    </location>
</feature>
<evidence type="ECO:0008006" key="14">
    <source>
        <dbReference type="Google" id="ProtNLM"/>
    </source>
</evidence>
<organism evidence="3 13">
    <name type="scientific">Huberarchaeum crystalense</name>
    <dbReference type="NCBI Taxonomy" id="2014257"/>
    <lineage>
        <taxon>Archaea</taxon>
        <taxon>Candidatus Huberarchaeota</taxon>
        <taxon>Candidatus Huberarchaeia</taxon>
        <taxon>Candidatus Huberarchaeales</taxon>
        <taxon>Candidatus Huberarchaeaceae</taxon>
        <taxon>Candidatus Huberarchaeum</taxon>
    </lineage>
</organism>
<reference evidence="11 12" key="2">
    <citation type="submission" date="2017-09" db="EMBL/GenBank/DDBJ databases">
        <title>Depth-based differentiation of microbial function through sediment-hosted aquifers and enrichment of novel symbionts in the deep terrestrial subsurface.</title>
        <authorList>
            <person name="Probst A.J."/>
            <person name="Ladd B."/>
            <person name="Jarett J.K."/>
            <person name="Geller-Mcgrath D.E."/>
            <person name="Sieber C.M.K."/>
            <person name="Emerson J.B."/>
            <person name="Anantharaman K."/>
            <person name="Thomas B.C."/>
            <person name="Malmstrom R."/>
            <person name="Stieglmeier M."/>
            <person name="Klingl A."/>
            <person name="Woyke T."/>
            <person name="Ryan C.M."/>
            <person name="Banfield J.F."/>
        </authorList>
    </citation>
    <scope>NUCLEOTIDE SEQUENCE [LARGE SCALE GENOMIC DNA]</scope>
</reference>
<evidence type="ECO:0000313" key="8">
    <source>
        <dbReference type="EMBL" id="PIY99970.1"/>
    </source>
</evidence>
<dbReference type="EMBL" id="PCUF01000001">
    <property type="protein sequence ID" value="PIN66779.1"/>
    <property type="molecule type" value="Genomic_DNA"/>
</dbReference>
<evidence type="ECO:0000313" key="10">
    <source>
        <dbReference type="EMBL" id="PJC01278.1"/>
    </source>
</evidence>
<evidence type="ECO:0000313" key="11">
    <source>
        <dbReference type="Proteomes" id="UP000228874"/>
    </source>
</evidence>
<evidence type="ECO:0000313" key="5">
    <source>
        <dbReference type="EMBL" id="PIV46330.1"/>
    </source>
</evidence>
<dbReference type="EMBL" id="PFSX01000046">
    <property type="protein sequence ID" value="PJC01278.1"/>
    <property type="molecule type" value="Genomic_DNA"/>
</dbReference>
<dbReference type="Proteomes" id="UP000231232">
    <property type="component" value="Unassembled WGS sequence"/>
</dbReference>
<dbReference type="Proteomes" id="UP000230477">
    <property type="component" value="Unassembled WGS sequence"/>
</dbReference>
<dbReference type="EMBL" id="PFUW01000035">
    <property type="protein sequence ID" value="PJB03693.1"/>
    <property type="molecule type" value="Genomic_DNA"/>
</dbReference>
<evidence type="ECO:0000256" key="1">
    <source>
        <dbReference type="SAM" id="MobiDB-lite"/>
    </source>
</evidence>
<dbReference type="Proteomes" id="UP000228888">
    <property type="component" value="Unassembled WGS sequence"/>
</dbReference>
<feature type="compositionally biased region" description="Basic and acidic residues" evidence="1">
    <location>
        <begin position="9"/>
        <end position="23"/>
    </location>
</feature>
<accession>A0A2H9N2K6</accession>
<accession>A0A2H9MMC3</accession>
<dbReference type="AlphaFoldDB" id="A0A2G9LJS0"/>
<name>A0A2G9LJS0_HUBC1</name>
<dbReference type="Proteomes" id="UP000229789">
    <property type="component" value="Unassembled WGS sequence"/>
</dbReference>